<dbReference type="EMBL" id="JBHTAI010000017">
    <property type="protein sequence ID" value="MFC7151598.1"/>
    <property type="molecule type" value="Genomic_DNA"/>
</dbReference>
<name>A0ABW2FEC4_9BACL</name>
<evidence type="ECO:0000313" key="4">
    <source>
        <dbReference type="Proteomes" id="UP001596378"/>
    </source>
</evidence>
<reference evidence="4" key="1">
    <citation type="journal article" date="2019" name="Int. J. Syst. Evol. Microbiol.">
        <title>The Global Catalogue of Microorganisms (GCM) 10K type strain sequencing project: providing services to taxonomists for standard genome sequencing and annotation.</title>
        <authorList>
            <consortium name="The Broad Institute Genomics Platform"/>
            <consortium name="The Broad Institute Genome Sequencing Center for Infectious Disease"/>
            <person name="Wu L."/>
            <person name="Ma J."/>
        </authorList>
    </citation>
    <scope>NUCLEOTIDE SEQUENCE [LARGE SCALE GENOMIC DNA]</scope>
    <source>
        <strain evidence="4">KCTC 12907</strain>
    </source>
</reference>
<feature type="domain" description="SCP" evidence="2">
    <location>
        <begin position="88"/>
        <end position="210"/>
    </location>
</feature>
<dbReference type="InterPro" id="IPR035940">
    <property type="entry name" value="CAP_sf"/>
</dbReference>
<proteinExistence type="predicted"/>
<dbReference type="InterPro" id="IPR014044">
    <property type="entry name" value="CAP_dom"/>
</dbReference>
<feature type="signal peptide" evidence="1">
    <location>
        <begin position="1"/>
        <end position="26"/>
    </location>
</feature>
<evidence type="ECO:0000313" key="3">
    <source>
        <dbReference type="EMBL" id="MFC7151598.1"/>
    </source>
</evidence>
<dbReference type="Gene3D" id="3.40.33.10">
    <property type="entry name" value="CAP"/>
    <property type="match status" value="1"/>
</dbReference>
<dbReference type="CDD" id="cd05379">
    <property type="entry name" value="CAP_bacterial"/>
    <property type="match status" value="1"/>
</dbReference>
<organism evidence="3 4">
    <name type="scientific">Cohnella cellulosilytica</name>
    <dbReference type="NCBI Taxonomy" id="986710"/>
    <lineage>
        <taxon>Bacteria</taxon>
        <taxon>Bacillati</taxon>
        <taxon>Bacillota</taxon>
        <taxon>Bacilli</taxon>
        <taxon>Bacillales</taxon>
        <taxon>Paenibacillaceae</taxon>
        <taxon>Cohnella</taxon>
    </lineage>
</organism>
<evidence type="ECO:0000256" key="1">
    <source>
        <dbReference type="SAM" id="SignalP"/>
    </source>
</evidence>
<sequence length="352" mass="38713">MTTRSVRLALLSAVLIAIMLLPQAWPASSATAPLKPGLPIRSAQEVAVQWKKLMNPSGNAENPYLTSPSVSPPYAPGSLQPRYIRDGVDAVNFYRFVSGLPYDLTATTDLNAQAQYGAVLLAAEDDFSHEPAKPWDMPQAFYKRGLESASSSNLYAYYGGEDHIAALSIDAYMEDSDTSNLAEVGHRRWILNPPLKRIGLGQAASEEGWIYSVMQVVDESRAKVPDFNYVAYPANGAFPLEIFGPDYAWSVSLNEEKFQAPEGKKVTVTVVRQRDRKTWTLNSKYGKVAEKGNYFTVEPSGYGSGAAIIFRPGGILKYEDGDRYQVTIQGLRSQTGTARTLSYAVDFVRAIK</sequence>
<keyword evidence="4" id="KW-1185">Reference proteome</keyword>
<evidence type="ECO:0000259" key="2">
    <source>
        <dbReference type="Pfam" id="PF00188"/>
    </source>
</evidence>
<accession>A0ABW2FEC4</accession>
<comment type="caution">
    <text evidence="3">The sequence shown here is derived from an EMBL/GenBank/DDBJ whole genome shotgun (WGS) entry which is preliminary data.</text>
</comment>
<keyword evidence="1" id="KW-0732">Signal</keyword>
<dbReference type="RefSeq" id="WP_378050788.1">
    <property type="nucleotide sequence ID" value="NZ_JBHMDN010000029.1"/>
</dbReference>
<dbReference type="SUPFAM" id="SSF55797">
    <property type="entry name" value="PR-1-like"/>
    <property type="match status" value="1"/>
</dbReference>
<protein>
    <submittedName>
        <fullName evidence="3">CAP domain-containing protein</fullName>
    </submittedName>
</protein>
<feature type="chain" id="PRO_5047343708" evidence="1">
    <location>
        <begin position="27"/>
        <end position="352"/>
    </location>
</feature>
<dbReference type="Pfam" id="PF00188">
    <property type="entry name" value="CAP"/>
    <property type="match status" value="1"/>
</dbReference>
<dbReference type="Proteomes" id="UP001596378">
    <property type="component" value="Unassembled WGS sequence"/>
</dbReference>
<gene>
    <name evidence="3" type="ORF">ACFQMJ_23925</name>
</gene>